<evidence type="ECO:0000256" key="1">
    <source>
        <dbReference type="ARBA" id="ARBA00004313"/>
    </source>
</evidence>
<evidence type="ECO:0000256" key="11">
    <source>
        <dbReference type="ARBA" id="ARBA00022989"/>
    </source>
</evidence>
<keyword evidence="11 15" id="KW-1133">Transmembrane helix</keyword>
<keyword evidence="5 15" id="KW-0812">Transmembrane</keyword>
<dbReference type="OrthoDB" id="21147at10239"/>
<evidence type="ECO:0000256" key="13">
    <source>
        <dbReference type="ARBA" id="ARBA00023180"/>
    </source>
</evidence>
<comment type="subcellular location">
    <subcellularLocation>
        <location evidence="1">Host membrane</location>
        <topology evidence="1">Single-pass type I membrane protein</topology>
    </subcellularLocation>
    <subcellularLocation>
        <location evidence="2">Virion membrane</location>
        <topology evidence="2">Single-pass type I membrane protein</topology>
    </subcellularLocation>
</comment>
<feature type="domain" description="Spike glycoprotein G central" evidence="17">
    <location>
        <begin position="275"/>
        <end position="396"/>
    </location>
</feature>
<evidence type="ECO:0000256" key="14">
    <source>
        <dbReference type="ARBA" id="ARBA00023296"/>
    </source>
</evidence>
<dbReference type="GO" id="GO:0033644">
    <property type="term" value="C:host cell membrane"/>
    <property type="evidence" value="ECO:0007669"/>
    <property type="project" value="UniProtKB-SubCell"/>
</dbReference>
<dbReference type="Gene3D" id="2.30.29.130">
    <property type="match status" value="1"/>
</dbReference>
<dbReference type="GO" id="GO:0019031">
    <property type="term" value="C:viral envelope"/>
    <property type="evidence" value="ECO:0007669"/>
    <property type="project" value="UniProtKB-KW"/>
</dbReference>
<keyword evidence="4" id="KW-0945">Host-virus interaction</keyword>
<evidence type="ECO:0000256" key="5">
    <source>
        <dbReference type="ARBA" id="ARBA00022692"/>
    </source>
</evidence>
<keyword evidence="9" id="KW-1043">Host membrane</keyword>
<feature type="transmembrane region" description="Helical" evidence="15">
    <location>
        <begin position="473"/>
        <end position="499"/>
    </location>
</feature>
<comment type="similarity">
    <text evidence="3">Belongs to the vesiculovirus glycoprotein family.</text>
</comment>
<evidence type="ECO:0000256" key="2">
    <source>
        <dbReference type="ARBA" id="ARBA00004563"/>
    </source>
</evidence>
<organism evidence="18 20">
    <name type="scientific">Vesiculovirus jurona</name>
    <dbReference type="NCBI Taxonomy" id="1972568"/>
    <lineage>
        <taxon>Viruses</taxon>
        <taxon>Riboviria</taxon>
        <taxon>Orthornavirae</taxon>
        <taxon>Negarnaviricota</taxon>
        <taxon>Haploviricotina</taxon>
        <taxon>Monjiviricetes</taxon>
        <taxon>Mononegavirales</taxon>
        <taxon>Rhabdoviridae</taxon>
        <taxon>Alpharhabdovirinae</taxon>
        <taxon>Vesiculovirus</taxon>
    </lineage>
</organism>
<reference evidence="19 21" key="3">
    <citation type="journal article" date="2015" name="PLoS Pathog.">
        <title>Evolution of genome size and complexity in the rhabdoviridae.</title>
        <authorList>
            <person name="Walker P.J."/>
            <person name="Firth C."/>
            <person name="Widen S.G."/>
            <person name="Blasdell K.R."/>
            <person name="Guzman H."/>
            <person name="Wood T.G."/>
            <person name="Paradkar P.N."/>
            <person name="Holmes E.C."/>
            <person name="Tesh R.B."/>
            <person name="Vasilakis N."/>
        </authorList>
    </citation>
    <scope>NUCLEOTIDE SEQUENCE [LARGE SCALE GENOMIC DNA]</scope>
    <source>
        <strain evidence="19 21">BeAr40578</strain>
    </source>
</reference>
<keyword evidence="12 15" id="KW-0472">Membrane</keyword>
<evidence type="ECO:0000256" key="3">
    <source>
        <dbReference type="ARBA" id="ARBA00005473"/>
    </source>
</evidence>
<dbReference type="KEGG" id="vg:37626998"/>
<evidence type="ECO:0000313" key="18">
    <source>
        <dbReference type="EMBL" id="AEG25348.1"/>
    </source>
</evidence>
<reference evidence="19" key="2">
    <citation type="submission" date="2014-07" db="EMBL/GenBank/DDBJ databases">
        <authorList>
            <person name="Walker P."/>
            <person name="Widen S."/>
            <person name="Firth C."/>
            <person name="Blasdell K."/>
            <person name="Guzman H."/>
            <person name="Wood T."/>
            <person name="Paradkar P."/>
            <person name="Holmes E."/>
            <person name="Tesh R."/>
            <person name="Vasilakis N."/>
        </authorList>
    </citation>
    <scope>NUCLEOTIDE SEQUENCE</scope>
    <source>
        <strain evidence="19">BeAr40578</strain>
    </source>
</reference>
<dbReference type="Pfam" id="PF24833">
    <property type="entry name" value="Rhabdo_glycop_CD"/>
    <property type="match status" value="1"/>
</dbReference>
<evidence type="ECO:0000313" key="19">
    <source>
        <dbReference type="EMBL" id="AJR28384.1"/>
    </source>
</evidence>
<keyword evidence="10" id="KW-0261">Viral envelope protein</keyword>
<dbReference type="GeneID" id="37626998"/>
<dbReference type="Gene3D" id="2.30.30.640">
    <property type="match status" value="1"/>
</dbReference>
<evidence type="ECO:0000256" key="8">
    <source>
        <dbReference type="ARBA" id="ARBA00022844"/>
    </source>
</evidence>
<evidence type="ECO:0000256" key="10">
    <source>
        <dbReference type="ARBA" id="ARBA00022879"/>
    </source>
</evidence>
<dbReference type="EMBL" id="KM204996">
    <property type="protein sequence ID" value="AJR28384.1"/>
    <property type="molecule type" value="Viral_cRNA"/>
</dbReference>
<dbReference type="RefSeq" id="YP_009513006.1">
    <property type="nucleotide sequence ID" value="NC_039206.1"/>
</dbReference>
<keyword evidence="21" id="KW-1185">Reference proteome</keyword>
<evidence type="ECO:0000256" key="4">
    <source>
        <dbReference type="ARBA" id="ARBA00022581"/>
    </source>
</evidence>
<protein>
    <submittedName>
        <fullName evidence="18">Glycoprotein</fullName>
    </submittedName>
</protein>
<dbReference type="InterPro" id="IPR055447">
    <property type="entry name" value="Rhabdo_glycop_CD"/>
</dbReference>
<evidence type="ECO:0000256" key="12">
    <source>
        <dbReference type="ARBA" id="ARBA00023136"/>
    </source>
</evidence>
<accession>I1SV84</accession>
<dbReference type="Pfam" id="PF00974">
    <property type="entry name" value="Rhabdo_glycop_FD"/>
    <property type="match status" value="1"/>
</dbReference>
<evidence type="ECO:0000256" key="6">
    <source>
        <dbReference type="ARBA" id="ARBA00022729"/>
    </source>
</evidence>
<dbReference type="GO" id="GO:0055036">
    <property type="term" value="C:virion membrane"/>
    <property type="evidence" value="ECO:0007669"/>
    <property type="project" value="UniProtKB-SubCell"/>
</dbReference>
<dbReference type="Proteomes" id="UP000146712">
    <property type="component" value="Segment"/>
</dbReference>
<feature type="domain" description="Spike glycoprotein fusion" evidence="16">
    <location>
        <begin position="75"/>
        <end position="173"/>
    </location>
</feature>
<keyword evidence="14" id="KW-1160">Virus entry into host cell</keyword>
<dbReference type="GO" id="GO:0046718">
    <property type="term" value="P:symbiont entry into host cell"/>
    <property type="evidence" value="ECO:0007669"/>
    <property type="project" value="UniProtKB-KW"/>
</dbReference>
<evidence type="ECO:0000259" key="16">
    <source>
        <dbReference type="Pfam" id="PF00974"/>
    </source>
</evidence>
<evidence type="ECO:0000313" key="21">
    <source>
        <dbReference type="Proteomes" id="UP000232420"/>
    </source>
</evidence>
<evidence type="ECO:0000259" key="17">
    <source>
        <dbReference type="Pfam" id="PF24833"/>
    </source>
</evidence>
<dbReference type="GO" id="GO:0019062">
    <property type="term" value="P:virion attachment to host cell"/>
    <property type="evidence" value="ECO:0007669"/>
    <property type="project" value="UniProtKB-KW"/>
</dbReference>
<dbReference type="InterPro" id="IPR001903">
    <property type="entry name" value="Rhabdo_glycop_FD"/>
</dbReference>
<dbReference type="Proteomes" id="UP000232420">
    <property type="component" value="Segment"/>
</dbReference>
<dbReference type="SUPFAM" id="SSF161008">
    <property type="entry name" value="Viral glycoprotein ectodomain-like"/>
    <property type="match status" value="1"/>
</dbReference>
<keyword evidence="6" id="KW-0732">Signal</keyword>
<evidence type="ECO:0000313" key="20">
    <source>
        <dbReference type="Proteomes" id="UP000146712"/>
    </source>
</evidence>
<evidence type="ECO:0000256" key="7">
    <source>
        <dbReference type="ARBA" id="ARBA00022804"/>
    </source>
</evidence>
<keyword evidence="13" id="KW-0325">Glycoprotein</keyword>
<evidence type="ECO:0000256" key="15">
    <source>
        <dbReference type="SAM" id="Phobius"/>
    </source>
</evidence>
<sequence length="524" mass="58473">MESLPFSALLAVLSITLCDSAIPIFFPSEPQLEWKPVLPGSRYCPQSNEMSLDPDLKKSTISVKVPIGVTPSKSDGYLCHGAKWVSTCDFRWYGPKYITHSIHNLRPTTNDCEDAIKKYEAGTLINPGFPPDSCAYATVTDSEHLVILITPHHVGVDDYRGAWVDDSFPSGVCETNQCDTTHNSSIWIPKTKTRHNICSQTFANLSVTISYREGGAMKGADMVFHSKYHPHMVGGHICKMNFCNKQGLRLQNEEWIEIPSGTKVGNQDLMNLFSDCKSGLEVRSTLRSEGANTLTWETQRLLDYALCQNTWDKFDNQGAVSALDLSYLAARAPGKGVAYTMINGTLHSAPTRYVRMWIESPSMEELKAKKESSSGVETSIWNQWFPFKGGEIGPNGLIKAGNKYKFPLYLVGMGMLDDEINALELGGPIDHPQRAHAQAVLGDEETLFFGDTGVGKNPVELITGWFSGWKETIMAVVAIFLLVIVLYGVLRCCPTICVLCKRKSRHRTKDMEMQYIPNNQRHWR</sequence>
<dbReference type="SMR" id="I1SV84"/>
<dbReference type="EMBL" id="HM566194">
    <property type="protein sequence ID" value="AEG25348.1"/>
    <property type="molecule type" value="Viral_cRNA"/>
</dbReference>
<keyword evidence="7" id="KW-1161">Viral attachment to host cell</keyword>
<proteinExistence type="inferred from homology"/>
<keyword evidence="8" id="KW-0946">Virion</keyword>
<name>I1SV84_9RHAB</name>
<reference evidence="18 20" key="1">
    <citation type="submission" date="2010-06" db="EMBL/GenBank/DDBJ databases">
        <title>Genetic diversity of rhabdoviruses.</title>
        <authorList>
            <person name="Palacios G."/>
            <person name="Savji N."/>
            <person name="Gogo S."/>
            <person name="Tesh R."/>
            <person name="Lipkin W."/>
        </authorList>
    </citation>
    <scope>NUCLEOTIDE SEQUENCE [LARGE SCALE GENOMIC DNA]</scope>
</reference>
<evidence type="ECO:0000256" key="9">
    <source>
        <dbReference type="ARBA" id="ARBA00022870"/>
    </source>
</evidence>